<dbReference type="PROSITE" id="PS50011">
    <property type="entry name" value="PROTEIN_KINASE_DOM"/>
    <property type="match status" value="1"/>
</dbReference>
<evidence type="ECO:0000256" key="12">
    <source>
        <dbReference type="PROSITE-ProRule" id="PRU10141"/>
    </source>
</evidence>
<dbReference type="FunFam" id="3.30.200.20:FF:000278">
    <property type="entry name" value="Calcium/calmodulin-dependent protein kinase II"/>
    <property type="match status" value="1"/>
</dbReference>
<keyword evidence="6 12" id="KW-0547">Nucleotide-binding</keyword>
<evidence type="ECO:0000256" key="3">
    <source>
        <dbReference type="ARBA" id="ARBA00022527"/>
    </source>
</evidence>
<accession>A0A1Q3AFE2</accession>
<dbReference type="EC" id="2.7.11.17" evidence="2"/>
<sequence length="472" mass="53149">MHSFTENNQPHHNSEDEKANDSDAEAGEIAAPSHVGGHKVSKLFNKLSGQPESYVNKRDYVFGRTLGAGTFGIVRQARRYSTKQNVAVKILLKKALKGNDVQLQMLYDELSILQKLRHPNIVRFEDWFESKDKFYIVTQLATGGELFDRIIAKGHFTEVDAVKIVVQMLNAVEYMHSQNIVHRDLKSENVLYIDPSDDSPLVIADFGIAKELHDNDELIFKAAGSLGYVAPEVLTTNGHGKPCDIWSLGVITYTLLCGYSPFVAESVEGFLEEVAENHYPVKFHEQYWGKISTEAKRFILRALELNPHYRPTASELLCDPWITSRSNYTLDLLPHVKKQFDARKKFRDVVEIVKLNNRIEKLRNMYCEEEGEEEDLQGNDLSSNKSLLDSVKSLSLQEPEPTASTSATSPSQSFDEMKSSLTRSAFAQLVKAATTNTDKVLNYKDPLAAKSEEAEAEAEERETAKTKEGPEK</sequence>
<evidence type="ECO:0000256" key="14">
    <source>
        <dbReference type="SAM" id="MobiDB-lite"/>
    </source>
</evidence>
<evidence type="ECO:0000256" key="9">
    <source>
        <dbReference type="ARBA" id="ARBA00022860"/>
    </source>
</evidence>
<dbReference type="InterPro" id="IPR008271">
    <property type="entry name" value="Ser/Thr_kinase_AS"/>
</dbReference>
<keyword evidence="4" id="KW-0597">Phosphoprotein</keyword>
<comment type="catalytic activity">
    <reaction evidence="11">
        <text>L-seryl-[protein] + ATP = O-phospho-L-seryl-[protein] + ADP + H(+)</text>
        <dbReference type="Rhea" id="RHEA:17989"/>
        <dbReference type="Rhea" id="RHEA-COMP:9863"/>
        <dbReference type="Rhea" id="RHEA-COMP:11604"/>
        <dbReference type="ChEBI" id="CHEBI:15378"/>
        <dbReference type="ChEBI" id="CHEBI:29999"/>
        <dbReference type="ChEBI" id="CHEBI:30616"/>
        <dbReference type="ChEBI" id="CHEBI:83421"/>
        <dbReference type="ChEBI" id="CHEBI:456216"/>
        <dbReference type="EC" id="2.7.11.17"/>
    </reaction>
</comment>
<dbReference type="InterPro" id="IPR000719">
    <property type="entry name" value="Prot_kinase_dom"/>
</dbReference>
<dbReference type="InterPro" id="IPR011009">
    <property type="entry name" value="Kinase-like_dom_sf"/>
</dbReference>
<name>A0A1Q3AFE2_ZYGRO</name>
<evidence type="ECO:0000256" key="7">
    <source>
        <dbReference type="ARBA" id="ARBA00022777"/>
    </source>
</evidence>
<evidence type="ECO:0000256" key="2">
    <source>
        <dbReference type="ARBA" id="ARBA00012434"/>
    </source>
</evidence>
<dbReference type="GO" id="GO:0005516">
    <property type="term" value="F:calmodulin binding"/>
    <property type="evidence" value="ECO:0007669"/>
    <property type="project" value="UniProtKB-KW"/>
</dbReference>
<feature type="region of interest" description="Disordered" evidence="14">
    <location>
        <begin position="1"/>
        <end position="24"/>
    </location>
</feature>
<evidence type="ECO:0000313" key="16">
    <source>
        <dbReference type="EMBL" id="GAV54489.1"/>
    </source>
</evidence>
<dbReference type="SUPFAM" id="SSF56112">
    <property type="entry name" value="Protein kinase-like (PK-like)"/>
    <property type="match status" value="1"/>
</dbReference>
<feature type="compositionally biased region" description="Basic and acidic residues" evidence="14">
    <location>
        <begin position="461"/>
        <end position="472"/>
    </location>
</feature>
<keyword evidence="9" id="KW-0112">Calmodulin-binding</keyword>
<dbReference type="SMART" id="SM00220">
    <property type="entry name" value="S_TKc"/>
    <property type="match status" value="1"/>
</dbReference>
<dbReference type="PANTHER" id="PTHR24347">
    <property type="entry name" value="SERINE/THREONINE-PROTEIN KINASE"/>
    <property type="match status" value="1"/>
</dbReference>
<dbReference type="GO" id="GO:0004683">
    <property type="term" value="F:calcium/calmodulin-dependent protein kinase activity"/>
    <property type="evidence" value="ECO:0007669"/>
    <property type="project" value="UniProtKB-EC"/>
</dbReference>
<dbReference type="AlphaFoldDB" id="A0A1Q3AFE2"/>
<comment type="caution">
    <text evidence="16">The sequence shown here is derived from an EMBL/GenBank/DDBJ whole genome shotgun (WGS) entry which is preliminary data.</text>
</comment>
<keyword evidence="7" id="KW-0418">Kinase</keyword>
<reference evidence="16 17" key="1">
    <citation type="submission" date="2016-08" db="EMBL/GenBank/DDBJ databases">
        <title>Draft genome sequence of allopolyploid Zygosaccharomyces rouxii.</title>
        <authorList>
            <person name="Watanabe J."/>
            <person name="Uehara K."/>
            <person name="Mogi Y."/>
            <person name="Tsukioka Y."/>
        </authorList>
    </citation>
    <scope>NUCLEOTIDE SEQUENCE [LARGE SCALE GENOMIC DNA]</scope>
    <source>
        <strain evidence="16 17">NBRC 110957</strain>
    </source>
</reference>
<gene>
    <name evidence="16" type="ORF">ZYGR_0AM00270</name>
</gene>
<evidence type="ECO:0000256" key="1">
    <source>
        <dbReference type="ARBA" id="ARBA00005354"/>
    </source>
</evidence>
<organism evidence="16 17">
    <name type="scientific">Zygosaccharomyces rouxii</name>
    <dbReference type="NCBI Taxonomy" id="4956"/>
    <lineage>
        <taxon>Eukaryota</taxon>
        <taxon>Fungi</taxon>
        <taxon>Dikarya</taxon>
        <taxon>Ascomycota</taxon>
        <taxon>Saccharomycotina</taxon>
        <taxon>Saccharomycetes</taxon>
        <taxon>Saccharomycetales</taxon>
        <taxon>Saccharomycetaceae</taxon>
        <taxon>Zygosaccharomyces</taxon>
    </lineage>
</organism>
<dbReference type="OrthoDB" id="40902at2759"/>
<keyword evidence="3 13" id="KW-0723">Serine/threonine-protein kinase</keyword>
<dbReference type="EMBL" id="BDGX01000039">
    <property type="protein sequence ID" value="GAV54489.1"/>
    <property type="molecule type" value="Genomic_DNA"/>
</dbReference>
<feature type="compositionally biased region" description="Basic and acidic residues" evidence="14">
    <location>
        <begin position="12"/>
        <end position="21"/>
    </location>
</feature>
<comment type="catalytic activity">
    <reaction evidence="10">
        <text>L-threonyl-[protein] + ATP = O-phospho-L-threonyl-[protein] + ADP + H(+)</text>
        <dbReference type="Rhea" id="RHEA:46608"/>
        <dbReference type="Rhea" id="RHEA-COMP:11060"/>
        <dbReference type="Rhea" id="RHEA-COMP:11605"/>
        <dbReference type="ChEBI" id="CHEBI:15378"/>
        <dbReference type="ChEBI" id="CHEBI:30013"/>
        <dbReference type="ChEBI" id="CHEBI:30616"/>
        <dbReference type="ChEBI" id="CHEBI:61977"/>
        <dbReference type="ChEBI" id="CHEBI:456216"/>
        <dbReference type="EC" id="2.7.11.17"/>
    </reaction>
</comment>
<feature type="region of interest" description="Disordered" evidence="14">
    <location>
        <begin position="393"/>
        <end position="418"/>
    </location>
</feature>
<proteinExistence type="inferred from homology"/>
<dbReference type="GO" id="GO:0005524">
    <property type="term" value="F:ATP binding"/>
    <property type="evidence" value="ECO:0007669"/>
    <property type="project" value="UniProtKB-UniRule"/>
</dbReference>
<dbReference type="CDD" id="cd05117">
    <property type="entry name" value="STKc_CAMK"/>
    <property type="match status" value="1"/>
</dbReference>
<evidence type="ECO:0000256" key="11">
    <source>
        <dbReference type="ARBA" id="ARBA00047430"/>
    </source>
</evidence>
<evidence type="ECO:0000256" key="8">
    <source>
        <dbReference type="ARBA" id="ARBA00022840"/>
    </source>
</evidence>
<evidence type="ECO:0000256" key="5">
    <source>
        <dbReference type="ARBA" id="ARBA00022679"/>
    </source>
</evidence>
<evidence type="ECO:0000256" key="4">
    <source>
        <dbReference type="ARBA" id="ARBA00022553"/>
    </source>
</evidence>
<feature type="region of interest" description="Disordered" evidence="14">
    <location>
        <begin position="437"/>
        <end position="472"/>
    </location>
</feature>
<evidence type="ECO:0000313" key="17">
    <source>
        <dbReference type="Proteomes" id="UP000187013"/>
    </source>
</evidence>
<dbReference type="PROSITE" id="PS00108">
    <property type="entry name" value="PROTEIN_KINASE_ST"/>
    <property type="match status" value="1"/>
</dbReference>
<dbReference type="PROSITE" id="PS00107">
    <property type="entry name" value="PROTEIN_KINASE_ATP"/>
    <property type="match status" value="1"/>
</dbReference>
<keyword evidence="5" id="KW-0808">Transferase</keyword>
<evidence type="ECO:0000256" key="6">
    <source>
        <dbReference type="ARBA" id="ARBA00022741"/>
    </source>
</evidence>
<feature type="compositionally biased region" description="Polar residues" evidence="14">
    <location>
        <begin position="1"/>
        <end position="11"/>
    </location>
</feature>
<feature type="binding site" evidence="12">
    <location>
        <position position="89"/>
    </location>
    <ligand>
        <name>ATP</name>
        <dbReference type="ChEBI" id="CHEBI:30616"/>
    </ligand>
</feature>
<dbReference type="Pfam" id="PF00069">
    <property type="entry name" value="Pkinase"/>
    <property type="match status" value="1"/>
</dbReference>
<evidence type="ECO:0000256" key="13">
    <source>
        <dbReference type="RuleBase" id="RU000304"/>
    </source>
</evidence>
<dbReference type="FunFam" id="1.10.510.10:FF:000449">
    <property type="entry name" value="Calcium/calmodulin-dependent protein kinase"/>
    <property type="match status" value="1"/>
</dbReference>
<feature type="compositionally biased region" description="Low complexity" evidence="14">
    <location>
        <begin position="393"/>
        <end position="411"/>
    </location>
</feature>
<dbReference type="Proteomes" id="UP000187013">
    <property type="component" value="Unassembled WGS sequence"/>
</dbReference>
<keyword evidence="8 12" id="KW-0067">ATP-binding</keyword>
<feature type="domain" description="Protein kinase" evidence="15">
    <location>
        <begin position="60"/>
        <end position="322"/>
    </location>
</feature>
<protein>
    <recommendedName>
        <fullName evidence="2">calcium/calmodulin-dependent protein kinase</fullName>
        <ecNumber evidence="2">2.7.11.17</ecNumber>
    </recommendedName>
</protein>
<dbReference type="InterPro" id="IPR017441">
    <property type="entry name" value="Protein_kinase_ATP_BS"/>
</dbReference>
<dbReference type="Gene3D" id="1.10.510.10">
    <property type="entry name" value="Transferase(Phosphotransferase) domain 1"/>
    <property type="match status" value="1"/>
</dbReference>
<comment type="similarity">
    <text evidence="1">Belongs to the protein kinase superfamily. CAMK Ser/Thr protein kinase family. CaMK subfamily.</text>
</comment>
<evidence type="ECO:0000256" key="10">
    <source>
        <dbReference type="ARBA" id="ARBA00047307"/>
    </source>
</evidence>
<evidence type="ECO:0000259" key="15">
    <source>
        <dbReference type="PROSITE" id="PS50011"/>
    </source>
</evidence>